<comment type="caution">
    <text evidence="2">The sequence shown here is derived from an EMBL/GenBank/DDBJ whole genome shotgun (WGS) entry which is preliminary data.</text>
</comment>
<dbReference type="RefSeq" id="WP_221872674.1">
    <property type="nucleotide sequence ID" value="NZ_JACWFH010000008.1"/>
</dbReference>
<dbReference type="Proteomes" id="UP000769780">
    <property type="component" value="Unassembled WGS sequence"/>
</dbReference>
<dbReference type="Pfam" id="PF09911">
    <property type="entry name" value="DUF2140"/>
    <property type="match status" value="1"/>
</dbReference>
<keyword evidence="1" id="KW-0472">Membrane</keyword>
<dbReference type="EMBL" id="JACWFH010000008">
    <property type="protein sequence ID" value="MBY0096644.1"/>
    <property type="molecule type" value="Genomic_DNA"/>
</dbReference>
<feature type="transmembrane region" description="Helical" evidence="1">
    <location>
        <begin position="7"/>
        <end position="27"/>
    </location>
</feature>
<name>A0ABS7K385_9BACI</name>
<reference evidence="2 3" key="1">
    <citation type="submission" date="2020-07" db="EMBL/GenBank/DDBJ databases">
        <title>Fungal Genomes of the International Space Station.</title>
        <authorList>
            <person name="Seuylemezian A."/>
            <person name="Singh N.K."/>
            <person name="Wood J."/>
            <person name="Venkateswaran K."/>
        </authorList>
    </citation>
    <scope>NUCLEOTIDE SEQUENCE [LARGE SCALE GENOMIC DNA]</scope>
    <source>
        <strain evidence="2 3">PL-B2</strain>
    </source>
</reference>
<keyword evidence="3" id="KW-1185">Reference proteome</keyword>
<gene>
    <name evidence="2" type="ORF">H0185_07470</name>
</gene>
<evidence type="ECO:0000313" key="2">
    <source>
        <dbReference type="EMBL" id="MBY0096644.1"/>
    </source>
</evidence>
<accession>A0ABS7K385</accession>
<sequence length="194" mass="22267">MKNKWKVAFFILLGVVGILIVTLFIMASTPFNRPETDYKDVGITEDEHVSFLVRTNKADLNKVINHYLVEEGFTGPIEYQVFVKDHVELYGTVPVFGQNLEMLLTFEPQALENGDLLLKQKSISIGALNLPVTYVMKIIQQNYKLPNWVVIEPNNESIYVSLQEMELKSDIKVRANSFNLKRDDISFTLWVPVK</sequence>
<evidence type="ECO:0000313" key="3">
    <source>
        <dbReference type="Proteomes" id="UP000769780"/>
    </source>
</evidence>
<proteinExistence type="predicted"/>
<keyword evidence="1" id="KW-0812">Transmembrane</keyword>
<evidence type="ECO:0000256" key="1">
    <source>
        <dbReference type="SAM" id="Phobius"/>
    </source>
</evidence>
<dbReference type="InterPro" id="IPR018672">
    <property type="entry name" value="DUF2140"/>
</dbReference>
<protein>
    <submittedName>
        <fullName evidence="2">YpmS family protein</fullName>
    </submittedName>
</protein>
<keyword evidence="1" id="KW-1133">Transmembrane helix</keyword>
<organism evidence="2 3">
    <name type="scientific">Mesobacillus maritimus</name>
    <dbReference type="NCBI Taxonomy" id="1643336"/>
    <lineage>
        <taxon>Bacteria</taxon>
        <taxon>Bacillati</taxon>
        <taxon>Bacillota</taxon>
        <taxon>Bacilli</taxon>
        <taxon>Bacillales</taxon>
        <taxon>Bacillaceae</taxon>
        <taxon>Mesobacillus</taxon>
    </lineage>
</organism>